<evidence type="ECO:0000313" key="3">
    <source>
        <dbReference type="EMBL" id="OHU90135.1"/>
    </source>
</evidence>
<dbReference type="InterPro" id="IPR001466">
    <property type="entry name" value="Beta-lactam-related"/>
</dbReference>
<dbReference type="InterPro" id="IPR050491">
    <property type="entry name" value="AmpC-like"/>
</dbReference>
<dbReference type="PANTHER" id="PTHR46825">
    <property type="entry name" value="D-ALANYL-D-ALANINE-CARBOXYPEPTIDASE/ENDOPEPTIDASE AMPH"/>
    <property type="match status" value="1"/>
</dbReference>
<keyword evidence="1" id="KW-0732">Signal</keyword>
<name>A0A1S1MWF4_9GAMM</name>
<dbReference type="Proteomes" id="UP000179786">
    <property type="component" value="Unassembled WGS sequence"/>
</dbReference>
<comment type="caution">
    <text evidence="3">The sequence shown here is derived from an EMBL/GenBank/DDBJ whole genome shotgun (WGS) entry which is preliminary data.</text>
</comment>
<feature type="chain" id="PRO_5010341979" evidence="1">
    <location>
        <begin position="19"/>
        <end position="383"/>
    </location>
</feature>
<reference evidence="3 4" key="1">
    <citation type="submission" date="2016-09" db="EMBL/GenBank/DDBJ databases">
        <title>Pseudoalteromonas amylolytica sp. nov., isolated from the surface seawater.</title>
        <authorList>
            <person name="Wu Y.-H."/>
            <person name="Cheng H."/>
            <person name="Jin X.-B."/>
            <person name="Wang C.-S."/>
            <person name="Xu X.-W."/>
        </authorList>
    </citation>
    <scope>NUCLEOTIDE SEQUENCE [LARGE SCALE GENOMIC DNA]</scope>
    <source>
        <strain evidence="3 4">JW1</strain>
    </source>
</reference>
<dbReference type="EMBL" id="MKJU01000027">
    <property type="protein sequence ID" value="OHU90135.1"/>
    <property type="molecule type" value="Genomic_DNA"/>
</dbReference>
<feature type="domain" description="Beta-lactamase-related" evidence="2">
    <location>
        <begin position="38"/>
        <end position="361"/>
    </location>
</feature>
<dbReference type="InterPro" id="IPR012338">
    <property type="entry name" value="Beta-lactam/transpept-like"/>
</dbReference>
<gene>
    <name evidence="3" type="ORF">BET10_15285</name>
</gene>
<organism evidence="3 4">
    <name type="scientific">Pseudoalteromonas amylolytica</name>
    <dbReference type="NCBI Taxonomy" id="1859457"/>
    <lineage>
        <taxon>Bacteria</taxon>
        <taxon>Pseudomonadati</taxon>
        <taxon>Pseudomonadota</taxon>
        <taxon>Gammaproteobacteria</taxon>
        <taxon>Alteromonadales</taxon>
        <taxon>Pseudoalteromonadaceae</taxon>
        <taxon>Pseudoalteromonas</taxon>
    </lineage>
</organism>
<evidence type="ECO:0000256" key="1">
    <source>
        <dbReference type="SAM" id="SignalP"/>
    </source>
</evidence>
<dbReference type="AlphaFoldDB" id="A0A1S1MWF4"/>
<feature type="signal peptide" evidence="1">
    <location>
        <begin position="1"/>
        <end position="18"/>
    </location>
</feature>
<dbReference type="SUPFAM" id="SSF56601">
    <property type="entry name" value="beta-lactamase/transpeptidase-like"/>
    <property type="match status" value="1"/>
</dbReference>
<dbReference type="PANTHER" id="PTHR46825:SF9">
    <property type="entry name" value="BETA-LACTAMASE-RELATED DOMAIN-CONTAINING PROTEIN"/>
    <property type="match status" value="1"/>
</dbReference>
<accession>A0A1S1MWF4</accession>
<sequence length="383" mass="42404">MKNTALVVSTLLAFNVQAASSSLTAKIDGIMNEIIGSDTPGCNLGISHNGQFIHKAGYGLANLELSVPLDGNQVHRMASVSKQFTAMAVLILAQQGKIDLDKDIHTYLPTLPDYKAKVTIRQMLDHVAGMGDYDLISSSFEGEKSEHAITLKSAAGGEFRLGNEDYLTISEFYDVVKTVPLARQPNTQFQYSNLAYFLLSMLVEEVSGKSLRQFSEEHMFKPLGMKHTFFSDDPVEIVKNRASGYKQDDNGRYVIDMTNLFWVGDGGLHTNLDDMLIWNNQFDQPKVGKDPAALINMMNTENTHVTPNANVRYANGQFVSQHKGYTEYAHSGGWLGTLTYFSRYPQLKLSFTLMCNDASNGAVFDALEKITVIVIDNVSIQAQ</sequence>
<proteinExistence type="predicted"/>
<protein>
    <submittedName>
        <fullName evidence="3">Penicillin-binding protein</fullName>
    </submittedName>
</protein>
<dbReference type="Pfam" id="PF00144">
    <property type="entry name" value="Beta-lactamase"/>
    <property type="match status" value="1"/>
</dbReference>
<keyword evidence="4" id="KW-1185">Reference proteome</keyword>
<dbReference type="OrthoDB" id="5638366at2"/>
<evidence type="ECO:0000259" key="2">
    <source>
        <dbReference type="Pfam" id="PF00144"/>
    </source>
</evidence>
<dbReference type="Gene3D" id="3.40.710.10">
    <property type="entry name" value="DD-peptidase/beta-lactamase superfamily"/>
    <property type="match status" value="1"/>
</dbReference>
<dbReference type="RefSeq" id="WP_070986101.1">
    <property type="nucleotide sequence ID" value="NZ_MKJU01000027.1"/>
</dbReference>
<evidence type="ECO:0000313" key="4">
    <source>
        <dbReference type="Proteomes" id="UP000179786"/>
    </source>
</evidence>
<dbReference type="STRING" id="1859457.BET10_15285"/>